<proteinExistence type="predicted"/>
<evidence type="ECO:0000313" key="2">
    <source>
        <dbReference type="Proteomes" id="UP000261540"/>
    </source>
</evidence>
<dbReference type="Proteomes" id="UP000261540">
    <property type="component" value="Unplaced"/>
</dbReference>
<accession>A0A3B3S0Z9</accession>
<reference evidence="1" key="1">
    <citation type="submission" date="2025-08" db="UniProtKB">
        <authorList>
            <consortium name="Ensembl"/>
        </authorList>
    </citation>
    <scope>IDENTIFICATION</scope>
</reference>
<organism evidence="1 2">
    <name type="scientific">Paramormyrops kingsleyae</name>
    <dbReference type="NCBI Taxonomy" id="1676925"/>
    <lineage>
        <taxon>Eukaryota</taxon>
        <taxon>Metazoa</taxon>
        <taxon>Chordata</taxon>
        <taxon>Craniata</taxon>
        <taxon>Vertebrata</taxon>
        <taxon>Euteleostomi</taxon>
        <taxon>Actinopterygii</taxon>
        <taxon>Neopterygii</taxon>
        <taxon>Teleostei</taxon>
        <taxon>Osteoglossocephala</taxon>
        <taxon>Osteoglossomorpha</taxon>
        <taxon>Osteoglossiformes</taxon>
        <taxon>Mormyridae</taxon>
        <taxon>Paramormyrops</taxon>
    </lineage>
</organism>
<sequence length="104" mass="12065">MQLSNRTSCVITKAILYGRHYHSIKAKRRGKLTAGMLLLHDNAPDHMSRQSQLDHPPYSPDLKSLWTTVFKHPGLKVKQKILGFRSLQEKWMKCMELSGDYIEK</sequence>
<evidence type="ECO:0000313" key="1">
    <source>
        <dbReference type="Ensembl" id="ENSPKIP00000024402.1"/>
    </source>
</evidence>
<protein>
    <recommendedName>
        <fullName evidence="3">Tc1-like transposase DDE domain-containing protein</fullName>
    </recommendedName>
</protein>
<dbReference type="AlphaFoldDB" id="A0A3B3S0Z9"/>
<keyword evidence="2" id="KW-1185">Reference proteome</keyword>
<dbReference type="Ensembl" id="ENSPKIT00000005109.1">
    <property type="protein sequence ID" value="ENSPKIP00000024402.1"/>
    <property type="gene ID" value="ENSPKIG00000007664.1"/>
</dbReference>
<evidence type="ECO:0008006" key="3">
    <source>
        <dbReference type="Google" id="ProtNLM"/>
    </source>
</evidence>
<reference evidence="1" key="2">
    <citation type="submission" date="2025-09" db="UniProtKB">
        <authorList>
            <consortium name="Ensembl"/>
        </authorList>
    </citation>
    <scope>IDENTIFICATION</scope>
</reference>
<name>A0A3B3S0Z9_9TELE</name>
<dbReference type="GO" id="GO:0003676">
    <property type="term" value="F:nucleic acid binding"/>
    <property type="evidence" value="ECO:0007669"/>
    <property type="project" value="InterPro"/>
</dbReference>
<dbReference type="InterPro" id="IPR036397">
    <property type="entry name" value="RNaseH_sf"/>
</dbReference>
<dbReference type="Gene3D" id="3.30.420.10">
    <property type="entry name" value="Ribonuclease H-like superfamily/Ribonuclease H"/>
    <property type="match status" value="1"/>
</dbReference>